<dbReference type="InterPro" id="IPR001054">
    <property type="entry name" value="A/G_cyclase"/>
</dbReference>
<reference evidence="17" key="1">
    <citation type="submission" date="2022-11" db="UniProtKB">
        <authorList>
            <consortium name="WormBaseParasite"/>
        </authorList>
    </citation>
    <scope>IDENTIFICATION</scope>
</reference>
<dbReference type="InterPro" id="IPR000719">
    <property type="entry name" value="Prot_kinase_dom"/>
</dbReference>
<evidence type="ECO:0000256" key="12">
    <source>
        <dbReference type="ARBA" id="ARBA00023239"/>
    </source>
</evidence>
<name>A0A915DYY4_9BILA</name>
<dbReference type="PANTHER" id="PTHR11920:SF501">
    <property type="entry name" value="GUANYLATE CYCLASE 32E"/>
    <property type="match status" value="1"/>
</dbReference>
<dbReference type="Pfam" id="PF07701">
    <property type="entry name" value="HNOBA"/>
    <property type="match status" value="1"/>
</dbReference>
<dbReference type="InterPro" id="IPR011009">
    <property type="entry name" value="Kinase-like_dom_sf"/>
</dbReference>
<evidence type="ECO:0000256" key="3">
    <source>
        <dbReference type="ARBA" id="ARBA00004479"/>
    </source>
</evidence>
<protein>
    <recommendedName>
        <fullName evidence="4">guanylate cyclase</fullName>
        <ecNumber evidence="4">4.6.1.2</ecNumber>
    </recommendedName>
</protein>
<keyword evidence="11" id="KW-0325">Glycoprotein</keyword>
<evidence type="ECO:0000256" key="13">
    <source>
        <dbReference type="ARBA" id="ARBA00023293"/>
    </source>
</evidence>
<dbReference type="SUPFAM" id="SSF55073">
    <property type="entry name" value="Nucleotide cyclase"/>
    <property type="match status" value="1"/>
</dbReference>
<feature type="domain" description="Protein kinase" evidence="14">
    <location>
        <begin position="1"/>
        <end position="262"/>
    </location>
</feature>
<evidence type="ECO:0000256" key="2">
    <source>
        <dbReference type="ARBA" id="ARBA00004236"/>
    </source>
</evidence>
<feature type="domain" description="Guanylate cyclase" evidence="15">
    <location>
        <begin position="320"/>
        <end position="378"/>
    </location>
</feature>
<keyword evidence="12" id="KW-0456">Lyase</keyword>
<dbReference type="CDD" id="cd07302">
    <property type="entry name" value="CHD"/>
    <property type="match status" value="1"/>
</dbReference>
<dbReference type="SUPFAM" id="SSF56112">
    <property type="entry name" value="Protein kinase-like (PK-like)"/>
    <property type="match status" value="1"/>
</dbReference>
<dbReference type="EC" id="4.6.1.2" evidence="4"/>
<dbReference type="InterPro" id="IPR001245">
    <property type="entry name" value="Ser-Thr/Tyr_kinase_cat_dom"/>
</dbReference>
<sequence>MSHRLLSTWEKVFAITHAVSSRLNAENMEEMRTMRLLDNDNVNRFIGLSIDGAQVLSVWRYCSRGSLSEVILGNNSLTMDGFFIYSLIRDVCEGLRFVHSSVIGWHGNLRSTNCLIDDRWQVKLSEFGLKCLRVQEKQEPKDLMWTAPELIRDNNNIGTKQGDVFSFAITCAEVVNMKSVWEVSDAKGNSEEVVYMLKKGGRQPFRPRIEPAAQDISPALTHLIKDCWNESPLDRPKMDVVKSLLSSMNTGKSSNLMDHVFNILEQYASSLEEEVEERTKELVEEKKKSDILLYRMLPKQVAEKLKLGQSVEPEAFDCVTVFFSDVVSFTTLASKCTPMQVVNLLNSLYTMLDSIIGEFDVYKVETIGDGYLCVSGLPNAMATNMPDKWLICLCL</sequence>
<dbReference type="GO" id="GO:0005524">
    <property type="term" value="F:ATP binding"/>
    <property type="evidence" value="ECO:0007669"/>
    <property type="project" value="InterPro"/>
</dbReference>
<dbReference type="GO" id="GO:0004672">
    <property type="term" value="F:protein kinase activity"/>
    <property type="evidence" value="ECO:0007669"/>
    <property type="project" value="InterPro"/>
</dbReference>
<dbReference type="Gene3D" id="3.30.70.1230">
    <property type="entry name" value="Nucleotide cyclase"/>
    <property type="match status" value="1"/>
</dbReference>
<dbReference type="InterPro" id="IPR029787">
    <property type="entry name" value="Nucleotide_cyclase"/>
</dbReference>
<evidence type="ECO:0000256" key="4">
    <source>
        <dbReference type="ARBA" id="ARBA00012202"/>
    </source>
</evidence>
<keyword evidence="6" id="KW-0812">Transmembrane</keyword>
<dbReference type="GO" id="GO:0007168">
    <property type="term" value="P:receptor guanylyl cyclase signaling pathway"/>
    <property type="evidence" value="ECO:0007669"/>
    <property type="project" value="TreeGrafter"/>
</dbReference>
<dbReference type="InterPro" id="IPR050401">
    <property type="entry name" value="Cyclic_nucleotide_synthase"/>
</dbReference>
<dbReference type="GO" id="GO:0001653">
    <property type="term" value="F:peptide receptor activity"/>
    <property type="evidence" value="ECO:0007669"/>
    <property type="project" value="TreeGrafter"/>
</dbReference>
<evidence type="ECO:0000256" key="9">
    <source>
        <dbReference type="ARBA" id="ARBA00022989"/>
    </source>
</evidence>
<dbReference type="SMART" id="SM00044">
    <property type="entry name" value="CYCc"/>
    <property type="match status" value="1"/>
</dbReference>
<dbReference type="Proteomes" id="UP000887574">
    <property type="component" value="Unplaced"/>
</dbReference>
<proteinExistence type="predicted"/>
<dbReference type="Gene3D" id="6.10.250.780">
    <property type="match status" value="1"/>
</dbReference>
<dbReference type="PROSITE" id="PS50125">
    <property type="entry name" value="GUANYLATE_CYCLASE_2"/>
    <property type="match status" value="1"/>
</dbReference>
<dbReference type="Gene3D" id="1.10.510.10">
    <property type="entry name" value="Transferase(Phosphotransferase) domain 1"/>
    <property type="match status" value="1"/>
</dbReference>
<dbReference type="GO" id="GO:0005886">
    <property type="term" value="C:plasma membrane"/>
    <property type="evidence" value="ECO:0007669"/>
    <property type="project" value="UniProtKB-SubCell"/>
</dbReference>
<evidence type="ECO:0000256" key="11">
    <source>
        <dbReference type="ARBA" id="ARBA00023180"/>
    </source>
</evidence>
<evidence type="ECO:0000259" key="15">
    <source>
        <dbReference type="PROSITE" id="PS50125"/>
    </source>
</evidence>
<keyword evidence="16" id="KW-1185">Reference proteome</keyword>
<dbReference type="PANTHER" id="PTHR11920">
    <property type="entry name" value="GUANYLYL CYCLASE"/>
    <property type="match status" value="1"/>
</dbReference>
<accession>A0A915DYY4</accession>
<evidence type="ECO:0000256" key="5">
    <source>
        <dbReference type="ARBA" id="ARBA00022475"/>
    </source>
</evidence>
<dbReference type="WBParaSite" id="jg2418">
    <property type="protein sequence ID" value="jg2418"/>
    <property type="gene ID" value="jg2418"/>
</dbReference>
<organism evidence="16 17">
    <name type="scientific">Ditylenchus dipsaci</name>
    <dbReference type="NCBI Taxonomy" id="166011"/>
    <lineage>
        <taxon>Eukaryota</taxon>
        <taxon>Metazoa</taxon>
        <taxon>Ecdysozoa</taxon>
        <taxon>Nematoda</taxon>
        <taxon>Chromadorea</taxon>
        <taxon>Rhabditida</taxon>
        <taxon>Tylenchina</taxon>
        <taxon>Tylenchomorpha</taxon>
        <taxon>Sphaerularioidea</taxon>
        <taxon>Anguinidae</taxon>
        <taxon>Anguininae</taxon>
        <taxon>Ditylenchus</taxon>
    </lineage>
</organism>
<evidence type="ECO:0000313" key="17">
    <source>
        <dbReference type="WBParaSite" id="jg2418"/>
    </source>
</evidence>
<evidence type="ECO:0000256" key="7">
    <source>
        <dbReference type="ARBA" id="ARBA00022729"/>
    </source>
</evidence>
<keyword evidence="7" id="KW-0732">Signal</keyword>
<keyword evidence="10" id="KW-0472">Membrane</keyword>
<keyword evidence="9" id="KW-1133">Transmembrane helix</keyword>
<dbReference type="GO" id="GO:0004383">
    <property type="term" value="F:guanylate cyclase activity"/>
    <property type="evidence" value="ECO:0007669"/>
    <property type="project" value="UniProtKB-EC"/>
</dbReference>
<evidence type="ECO:0000256" key="8">
    <source>
        <dbReference type="ARBA" id="ARBA00022741"/>
    </source>
</evidence>
<keyword evidence="5" id="KW-1003">Cell membrane</keyword>
<evidence type="ECO:0000256" key="1">
    <source>
        <dbReference type="ARBA" id="ARBA00001436"/>
    </source>
</evidence>
<keyword evidence="8" id="KW-0547">Nucleotide-binding</keyword>
<dbReference type="Pfam" id="PF00211">
    <property type="entry name" value="Guanylate_cyc"/>
    <property type="match status" value="1"/>
</dbReference>
<evidence type="ECO:0000256" key="10">
    <source>
        <dbReference type="ARBA" id="ARBA00023136"/>
    </source>
</evidence>
<keyword evidence="13" id="KW-0141">cGMP biosynthesis</keyword>
<dbReference type="PROSITE" id="PS50011">
    <property type="entry name" value="PROTEIN_KINASE_DOM"/>
    <property type="match status" value="1"/>
</dbReference>
<evidence type="ECO:0000259" key="14">
    <source>
        <dbReference type="PROSITE" id="PS50011"/>
    </source>
</evidence>
<dbReference type="Pfam" id="PF07714">
    <property type="entry name" value="PK_Tyr_Ser-Thr"/>
    <property type="match status" value="1"/>
</dbReference>
<dbReference type="AlphaFoldDB" id="A0A915DYY4"/>
<evidence type="ECO:0000256" key="6">
    <source>
        <dbReference type="ARBA" id="ARBA00022692"/>
    </source>
</evidence>
<dbReference type="InterPro" id="IPR011645">
    <property type="entry name" value="HNOB_dom_associated"/>
</dbReference>
<comment type="catalytic activity">
    <reaction evidence="1">
        <text>GTP = 3',5'-cyclic GMP + diphosphate</text>
        <dbReference type="Rhea" id="RHEA:13665"/>
        <dbReference type="ChEBI" id="CHEBI:33019"/>
        <dbReference type="ChEBI" id="CHEBI:37565"/>
        <dbReference type="ChEBI" id="CHEBI:57746"/>
        <dbReference type="EC" id="4.6.1.2"/>
    </reaction>
</comment>
<evidence type="ECO:0000313" key="16">
    <source>
        <dbReference type="Proteomes" id="UP000887574"/>
    </source>
</evidence>
<comment type="subcellular location">
    <subcellularLocation>
        <location evidence="2">Cell membrane</location>
    </subcellularLocation>
    <subcellularLocation>
        <location evidence="3">Membrane</location>
        <topology evidence="3">Single-pass type I membrane protein</topology>
    </subcellularLocation>
</comment>
<dbReference type="GO" id="GO:0035556">
    <property type="term" value="P:intracellular signal transduction"/>
    <property type="evidence" value="ECO:0007669"/>
    <property type="project" value="InterPro"/>
</dbReference>
<dbReference type="GO" id="GO:0004016">
    <property type="term" value="F:adenylate cyclase activity"/>
    <property type="evidence" value="ECO:0007669"/>
    <property type="project" value="TreeGrafter"/>
</dbReference>